<proteinExistence type="predicted"/>
<organism evidence="6 7">
    <name type="scientific">Pseudonocardia sulfidoxydans NBRC 16205</name>
    <dbReference type="NCBI Taxonomy" id="1223511"/>
    <lineage>
        <taxon>Bacteria</taxon>
        <taxon>Bacillati</taxon>
        <taxon>Actinomycetota</taxon>
        <taxon>Actinomycetes</taxon>
        <taxon>Pseudonocardiales</taxon>
        <taxon>Pseudonocardiaceae</taxon>
        <taxon>Pseudonocardia</taxon>
    </lineage>
</organism>
<accession>A0A511DM19</accession>
<dbReference type="PANTHER" id="PTHR42847:SF4">
    <property type="entry name" value="ALKANESULFONATE MONOOXYGENASE-RELATED"/>
    <property type="match status" value="1"/>
</dbReference>
<keyword evidence="7" id="KW-1185">Reference proteome</keyword>
<dbReference type="Gene3D" id="3.20.20.30">
    <property type="entry name" value="Luciferase-like domain"/>
    <property type="match status" value="1"/>
</dbReference>
<dbReference type="GO" id="GO:0008726">
    <property type="term" value="F:alkanesulfonate monooxygenase activity"/>
    <property type="evidence" value="ECO:0007669"/>
    <property type="project" value="TreeGrafter"/>
</dbReference>
<evidence type="ECO:0000256" key="2">
    <source>
        <dbReference type="ARBA" id="ARBA00022643"/>
    </source>
</evidence>
<evidence type="ECO:0000256" key="1">
    <source>
        <dbReference type="ARBA" id="ARBA00022630"/>
    </source>
</evidence>
<dbReference type="GO" id="GO:0046306">
    <property type="term" value="P:alkanesulfonate catabolic process"/>
    <property type="evidence" value="ECO:0007669"/>
    <property type="project" value="TreeGrafter"/>
</dbReference>
<keyword evidence="2" id="KW-0288">FMN</keyword>
<dbReference type="OrthoDB" id="9814695at2"/>
<dbReference type="InterPro" id="IPR050172">
    <property type="entry name" value="SsuD_RutA_monooxygenase"/>
</dbReference>
<comment type="caution">
    <text evidence="6">The sequence shown here is derived from an EMBL/GenBank/DDBJ whole genome shotgun (WGS) entry which is preliminary data.</text>
</comment>
<dbReference type="InterPro" id="IPR011251">
    <property type="entry name" value="Luciferase-like_dom"/>
</dbReference>
<dbReference type="RefSeq" id="WP_147112809.1">
    <property type="nucleotide sequence ID" value="NZ_BJVJ01000066.1"/>
</dbReference>
<evidence type="ECO:0000256" key="3">
    <source>
        <dbReference type="ARBA" id="ARBA00023002"/>
    </source>
</evidence>
<dbReference type="SUPFAM" id="SSF51679">
    <property type="entry name" value="Bacterial luciferase-like"/>
    <property type="match status" value="1"/>
</dbReference>
<evidence type="ECO:0000313" key="6">
    <source>
        <dbReference type="EMBL" id="GEL25856.1"/>
    </source>
</evidence>
<sequence length="376" mass="40178">MTTPGPVFHWFLPTGGDSRTLGPGSHGVAIGATGRRAPVERPPTLGYLTRLATAVESLGFTGMLTPTGAHCEDAWLTTAALLPATRTLRFLVAFRSGLVAPVLAAQMASTYQRLSGGRLLLNLVAGSSDAELRAYGDELAHDERYDRADEYLDVVDKALSGNAFDHTGRYYRVEGGHVSDPARPRPPLYFGGSSEAAIGVAARWADVYLTWGEPVEQVAEKIETVRKAAAAHGREPRFGLRVHVVTRGTADEAWTAADRLIAGVDDDMIAVRRRELAALESVGQSRMLALHGGDRDRLVVAPNLWAGVGLVRGGAGTALVGSHDEVATRIEEYRAAGVDEFVLSGYPHLEEAYHVGEGVLPRFGVGPSDPEEGVRP</sequence>
<gene>
    <name evidence="6" type="ORF">PSU4_48100</name>
</gene>
<evidence type="ECO:0000256" key="4">
    <source>
        <dbReference type="ARBA" id="ARBA00023033"/>
    </source>
</evidence>
<dbReference type="CDD" id="cd01094">
    <property type="entry name" value="Alkanesulfonate_monoxygenase"/>
    <property type="match status" value="1"/>
</dbReference>
<protein>
    <submittedName>
        <fullName evidence="6">Putative alkanesulfonate monooxygenase</fullName>
    </submittedName>
</protein>
<name>A0A511DM19_9PSEU</name>
<reference evidence="6 7" key="1">
    <citation type="submission" date="2019-07" db="EMBL/GenBank/DDBJ databases">
        <title>Whole genome shotgun sequence of Pseudonocardia sulfidoxydans NBRC 16205.</title>
        <authorList>
            <person name="Hosoyama A."/>
            <person name="Uohara A."/>
            <person name="Ohji S."/>
            <person name="Ichikawa N."/>
        </authorList>
    </citation>
    <scope>NUCLEOTIDE SEQUENCE [LARGE SCALE GENOMIC DNA]</scope>
    <source>
        <strain evidence="6 7">NBRC 16205</strain>
    </source>
</reference>
<dbReference type="AlphaFoldDB" id="A0A511DM19"/>
<keyword evidence="1" id="KW-0285">Flavoprotein</keyword>
<dbReference type="Pfam" id="PF00296">
    <property type="entry name" value="Bac_luciferase"/>
    <property type="match status" value="1"/>
</dbReference>
<evidence type="ECO:0000259" key="5">
    <source>
        <dbReference type="Pfam" id="PF00296"/>
    </source>
</evidence>
<dbReference type="EMBL" id="BJVJ01000066">
    <property type="protein sequence ID" value="GEL25856.1"/>
    <property type="molecule type" value="Genomic_DNA"/>
</dbReference>
<keyword evidence="3" id="KW-0560">Oxidoreductase</keyword>
<dbReference type="InterPro" id="IPR036661">
    <property type="entry name" value="Luciferase-like_sf"/>
</dbReference>
<feature type="domain" description="Luciferase-like" evidence="5">
    <location>
        <begin position="24"/>
        <end position="340"/>
    </location>
</feature>
<evidence type="ECO:0000313" key="7">
    <source>
        <dbReference type="Proteomes" id="UP000321685"/>
    </source>
</evidence>
<dbReference type="Proteomes" id="UP000321685">
    <property type="component" value="Unassembled WGS sequence"/>
</dbReference>
<keyword evidence="4 6" id="KW-0503">Monooxygenase</keyword>
<dbReference type="PANTHER" id="PTHR42847">
    <property type="entry name" value="ALKANESULFONATE MONOOXYGENASE"/>
    <property type="match status" value="1"/>
</dbReference>